<accession>A0ABV7HM26</accession>
<evidence type="ECO:0000313" key="1">
    <source>
        <dbReference type="EMBL" id="MFC3152561.1"/>
    </source>
</evidence>
<comment type="caution">
    <text evidence="1">The sequence shown here is derived from an EMBL/GenBank/DDBJ whole genome shotgun (WGS) entry which is preliminary data.</text>
</comment>
<keyword evidence="2" id="KW-1185">Reference proteome</keyword>
<dbReference type="InterPro" id="IPR029016">
    <property type="entry name" value="GAF-like_dom_sf"/>
</dbReference>
<dbReference type="Proteomes" id="UP001595476">
    <property type="component" value="Unassembled WGS sequence"/>
</dbReference>
<organism evidence="1 2">
    <name type="scientific">Litoribrevibacter euphylliae</name>
    <dbReference type="NCBI Taxonomy" id="1834034"/>
    <lineage>
        <taxon>Bacteria</taxon>
        <taxon>Pseudomonadati</taxon>
        <taxon>Pseudomonadota</taxon>
        <taxon>Gammaproteobacteria</taxon>
        <taxon>Oceanospirillales</taxon>
        <taxon>Oceanospirillaceae</taxon>
        <taxon>Litoribrevibacter</taxon>
    </lineage>
</organism>
<reference evidence="2" key="1">
    <citation type="journal article" date="2019" name="Int. J. Syst. Evol. Microbiol.">
        <title>The Global Catalogue of Microorganisms (GCM) 10K type strain sequencing project: providing services to taxonomists for standard genome sequencing and annotation.</title>
        <authorList>
            <consortium name="The Broad Institute Genomics Platform"/>
            <consortium name="The Broad Institute Genome Sequencing Center for Infectious Disease"/>
            <person name="Wu L."/>
            <person name="Ma J."/>
        </authorList>
    </citation>
    <scope>NUCLEOTIDE SEQUENCE [LARGE SCALE GENOMIC DNA]</scope>
    <source>
        <strain evidence="2">KCTC 52438</strain>
    </source>
</reference>
<dbReference type="PANTHER" id="PTHR38765">
    <property type="entry name" value="DUF484 DOMAIN-CONTAINING PROTEIN"/>
    <property type="match status" value="1"/>
</dbReference>
<dbReference type="InterPro" id="IPR007435">
    <property type="entry name" value="DUF484"/>
</dbReference>
<proteinExistence type="predicted"/>
<evidence type="ECO:0000313" key="2">
    <source>
        <dbReference type="Proteomes" id="UP001595476"/>
    </source>
</evidence>
<gene>
    <name evidence="1" type="ORF">ACFOEK_16110</name>
</gene>
<sequence length="236" mass="27141">MTEQLQDITDQQVEDYLNKHRNFFVGRDKLLSKMRIPHATGGAVSLVERQLNLYRERHTQLDQHMRDMLTIARENDRLFEKTRRLVLDLLDVQSLDDLFLSLENSILYDFELNACSLFAFGISDDQPREHSTNSYMRIVLQSELPETLARWVASGQPYCGVLDEDLTKFLFPQGSDKIQSAAVTPIRRGHDLGIFAIGSEHDDRFSAGMGTLFLNYISDVLAQVLPRFVQHALDEH</sequence>
<dbReference type="Pfam" id="PF04340">
    <property type="entry name" value="DUF484"/>
    <property type="match status" value="1"/>
</dbReference>
<dbReference type="PANTHER" id="PTHR38765:SF1">
    <property type="entry name" value="DUF484 DOMAIN-CONTAINING PROTEIN"/>
    <property type="match status" value="1"/>
</dbReference>
<name>A0ABV7HM26_9GAMM</name>
<dbReference type="EMBL" id="JBHRSZ010000007">
    <property type="protein sequence ID" value="MFC3152561.1"/>
    <property type="molecule type" value="Genomic_DNA"/>
</dbReference>
<dbReference type="Gene3D" id="3.30.450.40">
    <property type="match status" value="1"/>
</dbReference>
<protein>
    <submittedName>
        <fullName evidence="1">DUF484 family protein</fullName>
    </submittedName>
</protein>
<dbReference type="RefSeq" id="WP_386722491.1">
    <property type="nucleotide sequence ID" value="NZ_JBHRSZ010000007.1"/>
</dbReference>